<keyword evidence="2" id="KW-0732">Signal</keyword>
<evidence type="ECO:0008006" key="5">
    <source>
        <dbReference type="Google" id="ProtNLM"/>
    </source>
</evidence>
<gene>
    <name evidence="3" type="ORF">CKY47_12125</name>
</gene>
<keyword evidence="4" id="KW-1185">Reference proteome</keyword>
<name>A0ABU0WXY8_9PSEU</name>
<sequence>MFKKAGVVAMAAAGLMLLGSPAFATAGDDHEGWGGSTAIGELEYYSEYDEVNFSDHDEFEEGETESITILSNINVCDIIPIPILSDDETYCINEDNDNNDNNGDEENVVVHGDK</sequence>
<dbReference type="RefSeq" id="WP_306745851.1">
    <property type="nucleotide sequence ID" value="NZ_NSDM01000004.1"/>
</dbReference>
<evidence type="ECO:0000313" key="4">
    <source>
        <dbReference type="Proteomes" id="UP001225605"/>
    </source>
</evidence>
<evidence type="ECO:0000313" key="3">
    <source>
        <dbReference type="EMBL" id="MDQ2584709.1"/>
    </source>
</evidence>
<reference evidence="3 4" key="1">
    <citation type="submission" date="2017-06" db="EMBL/GenBank/DDBJ databases">
        <title>Cultured bacterium strain Saccharothrix yanglingensis Hhs.015.</title>
        <authorList>
            <person name="Xia Y."/>
        </authorList>
    </citation>
    <scope>NUCLEOTIDE SEQUENCE [LARGE SCALE GENOMIC DNA]</scope>
    <source>
        <strain evidence="3 4">Hhs.015</strain>
    </source>
</reference>
<evidence type="ECO:0000256" key="2">
    <source>
        <dbReference type="SAM" id="SignalP"/>
    </source>
</evidence>
<feature type="chain" id="PRO_5046549821" description="Secreted protein" evidence="2">
    <location>
        <begin position="25"/>
        <end position="114"/>
    </location>
</feature>
<feature type="compositionally biased region" description="Acidic residues" evidence="1">
    <location>
        <begin position="94"/>
        <end position="107"/>
    </location>
</feature>
<protein>
    <recommendedName>
        <fullName evidence="5">Secreted protein</fullName>
    </recommendedName>
</protein>
<dbReference type="Proteomes" id="UP001225605">
    <property type="component" value="Unassembled WGS sequence"/>
</dbReference>
<comment type="caution">
    <text evidence="3">The sequence shown here is derived from an EMBL/GenBank/DDBJ whole genome shotgun (WGS) entry which is preliminary data.</text>
</comment>
<dbReference type="EMBL" id="NSDM01000004">
    <property type="protein sequence ID" value="MDQ2584709.1"/>
    <property type="molecule type" value="Genomic_DNA"/>
</dbReference>
<evidence type="ECO:0000256" key="1">
    <source>
        <dbReference type="SAM" id="MobiDB-lite"/>
    </source>
</evidence>
<accession>A0ABU0WXY8</accession>
<proteinExistence type="predicted"/>
<feature type="region of interest" description="Disordered" evidence="1">
    <location>
        <begin position="94"/>
        <end position="114"/>
    </location>
</feature>
<feature type="signal peptide" evidence="2">
    <location>
        <begin position="1"/>
        <end position="24"/>
    </location>
</feature>
<organism evidence="3 4">
    <name type="scientific">Saccharothrix yanglingensis</name>
    <dbReference type="NCBI Taxonomy" id="659496"/>
    <lineage>
        <taxon>Bacteria</taxon>
        <taxon>Bacillati</taxon>
        <taxon>Actinomycetota</taxon>
        <taxon>Actinomycetes</taxon>
        <taxon>Pseudonocardiales</taxon>
        <taxon>Pseudonocardiaceae</taxon>
        <taxon>Saccharothrix</taxon>
    </lineage>
</organism>